<feature type="non-terminal residue" evidence="4">
    <location>
        <position position="1"/>
    </location>
</feature>
<evidence type="ECO:0000313" key="4">
    <source>
        <dbReference type="EMBL" id="KAL0571695.1"/>
    </source>
</evidence>
<reference evidence="4 5" key="1">
    <citation type="submission" date="2024-02" db="EMBL/GenBank/DDBJ databases">
        <title>A draft genome for the cacao thread blight pathogen Marasmius crinis-equi.</title>
        <authorList>
            <person name="Cohen S.P."/>
            <person name="Baruah I.K."/>
            <person name="Amoako-Attah I."/>
            <person name="Bukari Y."/>
            <person name="Meinhardt L.W."/>
            <person name="Bailey B.A."/>
        </authorList>
    </citation>
    <scope>NUCLEOTIDE SEQUENCE [LARGE SCALE GENOMIC DNA]</scope>
    <source>
        <strain evidence="4 5">GH-76</strain>
    </source>
</reference>
<dbReference type="Gene3D" id="1.25.40.340">
    <property type="match status" value="1"/>
</dbReference>
<dbReference type="SUPFAM" id="SSF101473">
    <property type="entry name" value="DhaL-like"/>
    <property type="match status" value="1"/>
</dbReference>
<evidence type="ECO:0000313" key="5">
    <source>
        <dbReference type="Proteomes" id="UP001465976"/>
    </source>
</evidence>
<accession>A0ABR3F9G7</accession>
<evidence type="ECO:0000259" key="3">
    <source>
        <dbReference type="PROSITE" id="PS51480"/>
    </source>
</evidence>
<dbReference type="InterPro" id="IPR036117">
    <property type="entry name" value="DhaL_dom_sf"/>
</dbReference>
<keyword evidence="1" id="KW-0808">Transferase</keyword>
<keyword evidence="5" id="KW-1185">Reference proteome</keyword>
<dbReference type="PANTHER" id="PTHR28629">
    <property type="entry name" value="TRIOKINASE/FMN CYCLASE"/>
    <property type="match status" value="1"/>
</dbReference>
<gene>
    <name evidence="4" type="ORF">V5O48_010256</name>
</gene>
<name>A0ABR3F9G7_9AGAR</name>
<comment type="caution">
    <text evidence="4">The sequence shown here is derived from an EMBL/GenBank/DDBJ whole genome shotgun (WGS) entry which is preliminary data.</text>
</comment>
<evidence type="ECO:0000256" key="1">
    <source>
        <dbReference type="ARBA" id="ARBA00022679"/>
    </source>
</evidence>
<sequence>VLNKINDGTITGKDVVGSVIAISQVAEEAMGGTSGALYSIFFSALAQGLSTASSSGTATAQVWSEALNSAKDKLYTYTRARPPSRTLVDPLAAFVEAFSPNSLGQAVEAASSAAQKTQDFEAKAGRSAYVEGDRLKEQKVPDPGAWGVKTILENLDLA</sequence>
<evidence type="ECO:0000256" key="2">
    <source>
        <dbReference type="ARBA" id="ARBA00022777"/>
    </source>
</evidence>
<feature type="domain" description="DhaL" evidence="3">
    <location>
        <begin position="1"/>
        <end position="157"/>
    </location>
</feature>
<dbReference type="PROSITE" id="PS51480">
    <property type="entry name" value="DHAL"/>
    <property type="match status" value="1"/>
</dbReference>
<dbReference type="Proteomes" id="UP001465976">
    <property type="component" value="Unassembled WGS sequence"/>
</dbReference>
<dbReference type="SMART" id="SM01120">
    <property type="entry name" value="Dak2"/>
    <property type="match status" value="1"/>
</dbReference>
<dbReference type="InterPro" id="IPR004007">
    <property type="entry name" value="DhaL_dom"/>
</dbReference>
<protein>
    <recommendedName>
        <fullName evidence="3">DhaL domain-containing protein</fullName>
    </recommendedName>
</protein>
<organism evidence="4 5">
    <name type="scientific">Marasmius crinis-equi</name>
    <dbReference type="NCBI Taxonomy" id="585013"/>
    <lineage>
        <taxon>Eukaryota</taxon>
        <taxon>Fungi</taxon>
        <taxon>Dikarya</taxon>
        <taxon>Basidiomycota</taxon>
        <taxon>Agaricomycotina</taxon>
        <taxon>Agaricomycetes</taxon>
        <taxon>Agaricomycetidae</taxon>
        <taxon>Agaricales</taxon>
        <taxon>Marasmiineae</taxon>
        <taxon>Marasmiaceae</taxon>
        <taxon>Marasmius</taxon>
    </lineage>
</organism>
<dbReference type="PANTHER" id="PTHR28629:SF14">
    <property type="entry name" value="DIHYDROXYACETONE KINASE 1"/>
    <property type="match status" value="1"/>
</dbReference>
<keyword evidence="2" id="KW-0418">Kinase</keyword>
<proteinExistence type="predicted"/>
<dbReference type="EMBL" id="JBAHYK010000728">
    <property type="protein sequence ID" value="KAL0571695.1"/>
    <property type="molecule type" value="Genomic_DNA"/>
</dbReference>
<dbReference type="Pfam" id="PF02734">
    <property type="entry name" value="Dak2"/>
    <property type="match status" value="1"/>
</dbReference>
<dbReference type="InterPro" id="IPR050861">
    <property type="entry name" value="Dihydroxyacetone_Kinase"/>
</dbReference>